<evidence type="ECO:0000313" key="5">
    <source>
        <dbReference type="Proteomes" id="UP001151234"/>
    </source>
</evidence>
<keyword evidence="2" id="KW-0732">Signal</keyword>
<evidence type="ECO:0000313" key="4">
    <source>
        <dbReference type="EMBL" id="MDA5401376.1"/>
    </source>
</evidence>
<feature type="chain" id="PRO_5040806726" description="Autotransporter domain-containing protein" evidence="2">
    <location>
        <begin position="35"/>
        <end position="2173"/>
    </location>
</feature>
<dbReference type="SUPFAM" id="SSF103515">
    <property type="entry name" value="Autotransporter"/>
    <property type="match status" value="1"/>
</dbReference>
<name>A0A9X3UN26_9HYPH</name>
<evidence type="ECO:0000256" key="2">
    <source>
        <dbReference type="SAM" id="SignalP"/>
    </source>
</evidence>
<feature type="region of interest" description="Disordered" evidence="1">
    <location>
        <begin position="92"/>
        <end position="113"/>
    </location>
</feature>
<sequence length="2173" mass="204059">MGYASRQGLKSNLLKLTLGIGALPAISLAGGAFAQTVLPPGESGIDILETGDPANSITVENAGGFSVLTLTIPGPPFPVSIPAFGVNVRSAGDDGELRSGSPRLPGPSGNGGTVEVTNSGIIEAAGLMSGGIRAVSQGGDGVEGFDNAGASNDFGGDGGNGADVTVSNSGVLTTSGQSGVGLFAASLGGDGGDGADSDAGLGGNAGSAGIVMVENIAKITTNAARANGISAISQGGDGGQGGDETDDIIGGTGGTGGLGGAGSDVFVTNHGLVETFGNDAFAVFASSTGGAGGAGGKGGGVLPIVVNGGSANNGGRAGDVDVTNFGTLTTSGVGSSALFVQSVGGGGGVAGTAGNLRTLVSLAGSGGAGADAGDVSVDNYGQIETRGAGAHGLLLQSIGGGGGSAGFAVGLISIGGTSGDDDEAGGADGGRVNGVNHGTITTEASYAYGVIAQSVGGGGGGGGFNVGAIAIGGEGSTGGDAGAVEFENSGIIRTSGDFSGALLAQSTGGGGGVGGGAVSIFSIGGSGSFGGDAKQVDVTNTADLATGGHVSFGVKAQSIGGGGGAGGFGVSAGLLGSTAIGGSGGSGGSGSVVNLSNAGSVVTDGALSHAVVAQSIGGGGGTGGFAVAGSIGIGVAVSSAFGGRGGDGGDGGAVTLVNDGMVQTMGAGALGVLAQSAGGGGGAGGFAAAGAVSIGVSKISATSVTLALGGSGGGGGSSDAVILENNGSVSTSGDRAHAIVAQSVGGGGGSGGFTGSASVAIGVGTKLPNFAVSVGIGGTGGDGGHGKTVSATSTAALIHTSGRDADGILAQSVGGGGGEGGFALGGAAGGQKSFNVTVQVGGEGGAGGNSDRVQVSNSSRIVTEGLSSVGLVAQSVGGGGGSGGFVGGIAFGLKESVNVAVTVGGKGGDGGNGGTVFVENDGVISTGGELSSALLAQSVGGGGGTGGAAGIDEDAVTALLTDLVGVTDDTAEDGLPDLGGAGSFGFGAQVFNASVTVGGTGGKGGDGNDVVVQNAAALSTSGAQSAVIFLQSVGGGGGQGGVATAVSASFGSSNGGVLTIGIGGKGGAAGVGKTVSLDNSGNLISLADGSSGIFAQSVGGGGGQGGSVRGMPRVSLEKKTRESQKSLSLAVTVGGRGGGGGAGGTVDVLNSGIITTEGALAHGIDAQSVGGGGGTGGDAEASASSSTGLTAVSVAVGGFGGSASNGGSVGVQNTAAVATKGIISNAIRAQSVGGGGGAGGRGNASQGGTVAIGGFGGAVGDGGLVEVTNSGALSTGNNLSHGIFAQSVGGGGGDGGNAVFNPIYGALLAFGEDGGEGFEQFGEAAGVAGFVNNIKKPSFGIGVGGFGGASGSGGSVSVNNEGSIFTQGAHADGIFIQSVGGGGGVGGDGVVFRTGQIVIGGIGGSSGNGGSVSVVHDGTIQAAGIASAGIRAQSVGGGGGVGGATAIGIDPFGVELFENPFAGGHGDGGAVSITTSGSIEALGGASPENLENGLAGIGILAQSIGGGGGIIGTESGIANLGSLHGNGAGGAVSIDHTGNILAMGVNSMAVLAQSEGGTGSDDISIALNGGTVIGGSGFLGGGVFILDGANNTFVNSAALSALNNKALVATSGNDTVRNLGSITGDIDLGSGTNSFTTKSGGTVTSTGILDMGGGTFTNEGHLQAGLDGQRSINVDLTGHFVQSGTGNLLLDLSLDQDKSEGEIVRVSGTADVDGVVAVNVFNPLAGEQRRTIIEATGGVTDRGLAVNASPVLNAELAFEDGTDVVFVTDLSFSEPGIGLTSNQAGVAAALDFAVSNGLDGFDVLFDELLANDISADDIVKAYSSLSGEVYSTTHSALNSNGLMLGSILSNITLGAGGGSPDTSTAAFQFLPYAPVATTSNSFPSEALSADAATGLAQSRPFVFAQGLYRRLSIDSDGNGAASRTINSGILGGGGFQVDGRLITGLAVGYLRTDSDVGSLGSRVDGNSAVVAGFASIKDGAIDLSANLGYVYSDLDSSRAVTVGNLAATASADFTANSGFGYVEAGYSFDLDDVKIRPFAAGGFSVTRNNRFSETGAGAANLTVGAQTSALGQLLLGIGVHTKVMVNTVQFTPHIEAAFQQELGNLGPDTAVTLQPGGLTFTTAGTEASRQKAVLRSGFLAEFNDQSSAFVNYEGAFSHRETEHNIQAGFKFRF</sequence>
<evidence type="ECO:0000256" key="1">
    <source>
        <dbReference type="SAM" id="MobiDB-lite"/>
    </source>
</evidence>
<dbReference type="SMART" id="SM00869">
    <property type="entry name" value="Autotransporter"/>
    <property type="match status" value="1"/>
</dbReference>
<dbReference type="InterPro" id="IPR005546">
    <property type="entry name" value="Autotransporte_beta"/>
</dbReference>
<proteinExistence type="predicted"/>
<dbReference type="PROSITE" id="PS51208">
    <property type="entry name" value="AUTOTRANSPORTER"/>
    <property type="match status" value="1"/>
</dbReference>
<evidence type="ECO:0000259" key="3">
    <source>
        <dbReference type="PROSITE" id="PS51208"/>
    </source>
</evidence>
<accession>A0A9X3UN26</accession>
<dbReference type="Proteomes" id="UP001151234">
    <property type="component" value="Unassembled WGS sequence"/>
</dbReference>
<feature type="domain" description="Autotransporter" evidence="3">
    <location>
        <begin position="1895"/>
        <end position="2173"/>
    </location>
</feature>
<comment type="caution">
    <text evidence="4">The sequence shown here is derived from an EMBL/GenBank/DDBJ whole genome shotgun (WGS) entry which is preliminary data.</text>
</comment>
<protein>
    <recommendedName>
        <fullName evidence="3">Autotransporter domain-containing protein</fullName>
    </recommendedName>
</protein>
<reference evidence="4" key="1">
    <citation type="submission" date="2022-11" db="EMBL/GenBank/DDBJ databases">
        <title>Draft genome sequence of Hoeflea poritis E7-10 and Hoeflea prorocentri PM5-8, separated from scleractinian coral Porites lutea and marine dinoflagellate.</title>
        <authorList>
            <person name="Zhang G."/>
            <person name="Wei Q."/>
            <person name="Cai L."/>
        </authorList>
    </citation>
    <scope>NUCLEOTIDE SEQUENCE</scope>
    <source>
        <strain evidence="4">PM5-8</strain>
    </source>
</reference>
<dbReference type="InterPro" id="IPR036709">
    <property type="entry name" value="Autotransporte_beta_dom_sf"/>
</dbReference>
<organism evidence="4 5">
    <name type="scientific">Hoeflea prorocentri</name>
    <dbReference type="NCBI Taxonomy" id="1922333"/>
    <lineage>
        <taxon>Bacteria</taxon>
        <taxon>Pseudomonadati</taxon>
        <taxon>Pseudomonadota</taxon>
        <taxon>Alphaproteobacteria</taxon>
        <taxon>Hyphomicrobiales</taxon>
        <taxon>Rhizobiaceae</taxon>
        <taxon>Hoeflea</taxon>
    </lineage>
</organism>
<dbReference type="EMBL" id="JAPJZI010000002">
    <property type="protein sequence ID" value="MDA5401376.1"/>
    <property type="molecule type" value="Genomic_DNA"/>
</dbReference>
<keyword evidence="5" id="KW-1185">Reference proteome</keyword>
<feature type="signal peptide" evidence="2">
    <location>
        <begin position="1"/>
        <end position="34"/>
    </location>
</feature>
<gene>
    <name evidence="4" type="ORF">OQ273_22575</name>
</gene>
<dbReference type="RefSeq" id="WP_267993365.1">
    <property type="nucleotide sequence ID" value="NZ_JAPJZI010000002.1"/>
</dbReference>